<dbReference type="Proteomes" id="UP000542125">
    <property type="component" value="Unassembled WGS sequence"/>
</dbReference>
<dbReference type="AlphaFoldDB" id="A0A7Y9ISA2"/>
<dbReference type="Pfam" id="PF01575">
    <property type="entry name" value="MaoC_dehydratas"/>
    <property type="match status" value="1"/>
</dbReference>
<proteinExistence type="predicted"/>
<protein>
    <submittedName>
        <fullName evidence="2">Acyl dehydratase</fullName>
    </submittedName>
</protein>
<evidence type="ECO:0000313" key="2">
    <source>
        <dbReference type="EMBL" id="NYE82092.1"/>
    </source>
</evidence>
<reference evidence="2 3" key="1">
    <citation type="submission" date="2020-07" db="EMBL/GenBank/DDBJ databases">
        <title>Genomic Encyclopedia of Type Strains, Phase IV (KMG-V): Genome sequencing to study the core and pangenomes of soil and plant-associated prokaryotes.</title>
        <authorList>
            <person name="Whitman W."/>
        </authorList>
    </citation>
    <scope>NUCLEOTIDE SEQUENCE [LARGE SCALE GENOMIC DNA]</scope>
    <source>
        <strain evidence="2 3">SAS40</strain>
    </source>
</reference>
<gene>
    <name evidence="2" type="ORF">FHW18_001363</name>
</gene>
<dbReference type="PANTHER" id="PTHR42993">
    <property type="entry name" value="MAOC-LIKE DEHYDRATASE DOMAIN-CONTAINING PROTEIN"/>
    <property type="match status" value="1"/>
</dbReference>
<dbReference type="SUPFAM" id="SSF54637">
    <property type="entry name" value="Thioesterase/thiol ester dehydrase-isomerase"/>
    <property type="match status" value="1"/>
</dbReference>
<sequence>MRHFDTLNELIDHVGTEVAISDWLVIDQSRIDRFADATGDHAWIHVDPDRAAGGPFGVPVAHGFLTLSLIPLFAASAMHIADVVTGVNYGLNRVRFASPVPVNSRLRARFTLTSFDMLPETPTQRGAQAVWAITIETDGAGKPACLAEFISRYGCDPART</sequence>
<dbReference type="CDD" id="cd03450">
    <property type="entry name" value="NodN"/>
    <property type="match status" value="1"/>
</dbReference>
<dbReference type="RefSeq" id="WP_179584628.1">
    <property type="nucleotide sequence ID" value="NZ_JACBYR010000001.1"/>
</dbReference>
<dbReference type="PANTHER" id="PTHR42993:SF1">
    <property type="entry name" value="MAOC-LIKE DEHYDRATASE DOMAIN-CONTAINING PROTEIN"/>
    <property type="match status" value="1"/>
</dbReference>
<feature type="domain" description="MaoC-like" evidence="1">
    <location>
        <begin position="14"/>
        <end position="114"/>
    </location>
</feature>
<accession>A0A7Y9ISA2</accession>
<keyword evidence="3" id="KW-1185">Reference proteome</keyword>
<dbReference type="Gene3D" id="3.10.129.10">
    <property type="entry name" value="Hotdog Thioesterase"/>
    <property type="match status" value="1"/>
</dbReference>
<dbReference type="InterPro" id="IPR039375">
    <property type="entry name" value="NodN-like"/>
</dbReference>
<comment type="caution">
    <text evidence="2">The sequence shown here is derived from an EMBL/GenBank/DDBJ whole genome shotgun (WGS) entry which is preliminary data.</text>
</comment>
<name>A0A7Y9ISA2_9BURK</name>
<dbReference type="EMBL" id="JACBYR010000001">
    <property type="protein sequence ID" value="NYE82092.1"/>
    <property type="molecule type" value="Genomic_DNA"/>
</dbReference>
<evidence type="ECO:0000259" key="1">
    <source>
        <dbReference type="Pfam" id="PF01575"/>
    </source>
</evidence>
<dbReference type="InterPro" id="IPR029069">
    <property type="entry name" value="HotDog_dom_sf"/>
</dbReference>
<evidence type="ECO:0000313" key="3">
    <source>
        <dbReference type="Proteomes" id="UP000542125"/>
    </source>
</evidence>
<dbReference type="InterPro" id="IPR002539">
    <property type="entry name" value="MaoC-like_dom"/>
</dbReference>
<organism evidence="2 3">
    <name type="scientific">Pigmentiphaga litoralis</name>
    <dbReference type="NCBI Taxonomy" id="516702"/>
    <lineage>
        <taxon>Bacteria</taxon>
        <taxon>Pseudomonadati</taxon>
        <taxon>Pseudomonadota</taxon>
        <taxon>Betaproteobacteria</taxon>
        <taxon>Burkholderiales</taxon>
        <taxon>Alcaligenaceae</taxon>
        <taxon>Pigmentiphaga</taxon>
    </lineage>
</organism>